<dbReference type="InterPro" id="IPR051400">
    <property type="entry name" value="HAD-like_hydrolase"/>
</dbReference>
<reference evidence="4 5" key="1">
    <citation type="submission" date="2020-08" db="EMBL/GenBank/DDBJ databases">
        <authorList>
            <person name="Liu C."/>
            <person name="Sun Q."/>
        </authorList>
    </citation>
    <scope>NUCLEOTIDE SEQUENCE [LARGE SCALE GENOMIC DNA]</scope>
    <source>
        <strain evidence="4 5">N22</strain>
    </source>
</reference>
<keyword evidence="5" id="KW-1185">Reference proteome</keyword>
<dbReference type="PANTHER" id="PTHR46470">
    <property type="entry name" value="N-ACYLNEURAMINATE-9-PHOSPHATASE"/>
    <property type="match status" value="1"/>
</dbReference>
<dbReference type="GO" id="GO:0016787">
    <property type="term" value="F:hydrolase activity"/>
    <property type="evidence" value="ECO:0007669"/>
    <property type="project" value="UniProtKB-KW"/>
</dbReference>
<organism evidence="4 5">
    <name type="scientific">Gordonibacter massiliensis</name>
    <name type="common">ex Traore et al. 2017</name>
    <dbReference type="NCBI Taxonomy" id="1841863"/>
    <lineage>
        <taxon>Bacteria</taxon>
        <taxon>Bacillati</taxon>
        <taxon>Actinomycetota</taxon>
        <taxon>Coriobacteriia</taxon>
        <taxon>Eggerthellales</taxon>
        <taxon>Eggerthellaceae</taxon>
        <taxon>Gordonibacter</taxon>
    </lineage>
</organism>
<dbReference type="Proteomes" id="UP000587396">
    <property type="component" value="Unassembled WGS sequence"/>
</dbReference>
<protein>
    <submittedName>
        <fullName evidence="4">HAD family hydrolase</fullName>
    </submittedName>
</protein>
<name>A0A842JHM6_9ACTN</name>
<dbReference type="SFLD" id="SFLDG01135">
    <property type="entry name" value="C1.5.6:_HAD__Beta-PGM__Phospha"/>
    <property type="match status" value="1"/>
</dbReference>
<dbReference type="NCBIfam" id="TIGR01549">
    <property type="entry name" value="HAD-SF-IA-v1"/>
    <property type="match status" value="1"/>
</dbReference>
<dbReference type="EMBL" id="JACMSE010000009">
    <property type="protein sequence ID" value="MBC2889991.1"/>
    <property type="molecule type" value="Genomic_DNA"/>
</dbReference>
<dbReference type="SUPFAM" id="SSF56784">
    <property type="entry name" value="HAD-like"/>
    <property type="match status" value="1"/>
</dbReference>
<dbReference type="GO" id="GO:0044281">
    <property type="term" value="P:small molecule metabolic process"/>
    <property type="evidence" value="ECO:0007669"/>
    <property type="project" value="UniProtKB-ARBA"/>
</dbReference>
<comment type="caution">
    <text evidence="4">The sequence shown here is derived from an EMBL/GenBank/DDBJ whole genome shotgun (WGS) entry which is preliminary data.</text>
</comment>
<evidence type="ECO:0000313" key="4">
    <source>
        <dbReference type="EMBL" id="MBC2889991.1"/>
    </source>
</evidence>
<dbReference type="Gene3D" id="1.20.120.710">
    <property type="entry name" value="Haloacid dehalogenase hydrolase-like domain"/>
    <property type="match status" value="1"/>
</dbReference>
<evidence type="ECO:0000256" key="2">
    <source>
        <dbReference type="ARBA" id="ARBA00022801"/>
    </source>
</evidence>
<keyword evidence="3" id="KW-0460">Magnesium</keyword>
<comment type="cofactor">
    <cofactor evidence="1">
        <name>Mg(2+)</name>
        <dbReference type="ChEBI" id="CHEBI:18420"/>
    </cofactor>
</comment>
<proteinExistence type="predicted"/>
<dbReference type="Gene3D" id="3.40.50.1000">
    <property type="entry name" value="HAD superfamily/HAD-like"/>
    <property type="match status" value="1"/>
</dbReference>
<dbReference type="InterPro" id="IPR006439">
    <property type="entry name" value="HAD-SF_hydro_IA"/>
</dbReference>
<dbReference type="Pfam" id="PF00702">
    <property type="entry name" value="Hydrolase"/>
    <property type="match status" value="1"/>
</dbReference>
<evidence type="ECO:0000256" key="1">
    <source>
        <dbReference type="ARBA" id="ARBA00001946"/>
    </source>
</evidence>
<dbReference type="PRINTS" id="PR00413">
    <property type="entry name" value="HADHALOGNASE"/>
</dbReference>
<dbReference type="AlphaFoldDB" id="A0A842JHM6"/>
<accession>A0A842JHM6</accession>
<dbReference type="SFLD" id="SFLDS00003">
    <property type="entry name" value="Haloacid_Dehalogenase"/>
    <property type="match status" value="1"/>
</dbReference>
<dbReference type="InterPro" id="IPR036412">
    <property type="entry name" value="HAD-like_sf"/>
</dbReference>
<evidence type="ECO:0000256" key="3">
    <source>
        <dbReference type="ARBA" id="ARBA00022842"/>
    </source>
</evidence>
<dbReference type="InterPro" id="IPR023214">
    <property type="entry name" value="HAD_sf"/>
</dbReference>
<sequence>MQLYIPLSAVEVSKAVFFDLDGTLIDHSSAARFARKVTFAKFAEEIEVSQNEFAQLWQARNSLYYNRYANGDIEMDEYRRMVASAVADNNSALCREVYHAYYDAYRSSWVAFPDAKPCLHELHNSYYLGVLSNGDEQHVWEKLERTGIASYFTCAVSSRDMKCAKPRRGIFSIACKAAGFEPSECVYVGDNYHDDCLGAFSAGMKSILLKRNDRPEPIGKITPSVSSLTEIPPILKGMQCTTSV</sequence>
<gene>
    <name evidence="4" type="ORF">H7313_11670</name>
</gene>
<evidence type="ECO:0000313" key="5">
    <source>
        <dbReference type="Proteomes" id="UP000587396"/>
    </source>
</evidence>
<dbReference type="SFLD" id="SFLDG01129">
    <property type="entry name" value="C1.5:_HAD__Beta-PGM__Phosphata"/>
    <property type="match status" value="1"/>
</dbReference>
<keyword evidence="2 4" id="KW-0378">Hydrolase</keyword>
<dbReference type="PANTHER" id="PTHR46470:SF4">
    <property type="entry name" value="5-AMINO-6-(5-PHOSPHO-D-RIBITYLAMINO)URACIL PHOSPHATASE YIGB"/>
    <property type="match status" value="1"/>
</dbReference>